<evidence type="ECO:0000313" key="5">
    <source>
        <dbReference type="Proteomes" id="UP000481621"/>
    </source>
</evidence>
<dbReference type="EMBL" id="JAAIUV010000027">
    <property type="protein sequence ID" value="NEX80014.1"/>
    <property type="molecule type" value="Genomic_DNA"/>
</dbReference>
<evidence type="ECO:0000256" key="1">
    <source>
        <dbReference type="ARBA" id="ARBA00022723"/>
    </source>
</evidence>
<keyword evidence="5" id="KW-1185">Reference proteome</keyword>
<keyword evidence="2" id="KW-0456">Lyase</keyword>
<dbReference type="AlphaFoldDB" id="A0A6B3TSN1"/>
<dbReference type="Pfam" id="PF00596">
    <property type="entry name" value="Aldolase_II"/>
    <property type="match status" value="1"/>
</dbReference>
<evidence type="ECO:0000313" key="4">
    <source>
        <dbReference type="EMBL" id="NEX80014.1"/>
    </source>
</evidence>
<dbReference type="SMART" id="SM01007">
    <property type="entry name" value="Aldolase_II"/>
    <property type="match status" value="1"/>
</dbReference>
<accession>A0A6B3TSN1</accession>
<sequence>MISDLKYRQHICEIGKKVYEKGFVAANDGNLSIRLGMDEFLITPTGVSKGSLTPEMIVKVDGQGNVLEGELRPTSEMKMHLCVYKERPDIQGIVHVHPPYATAFAIAGMPLDQAIMPESVVYLGTIPIAEYGTPSTNEIPEAISKYVHNHQGVLLENHGALTWGKDLDHAYYLMESLEFTAKINWIAKQLNGDRELSNRHVQKLIEMKTKMGIKGYSPLGVQTPDGIHAMKVTPSPIGELSEHDVNRIAEKVTKNILNELKELLK</sequence>
<dbReference type="InterPro" id="IPR050197">
    <property type="entry name" value="Aldolase_class_II_sugar_metab"/>
</dbReference>
<dbReference type="Gene3D" id="3.40.225.10">
    <property type="entry name" value="Class II aldolase/adducin N-terminal domain"/>
    <property type="match status" value="1"/>
</dbReference>
<feature type="domain" description="Class II aldolase/adducin N-terminal" evidence="3">
    <location>
        <begin position="9"/>
        <end position="185"/>
    </location>
</feature>
<gene>
    <name evidence="4" type="ORF">G4Z05_14215</name>
</gene>
<dbReference type="RefSeq" id="WP_163252488.1">
    <property type="nucleotide sequence ID" value="NZ_JAAIUV010000027.1"/>
</dbReference>
<dbReference type="PANTHER" id="PTHR22789">
    <property type="entry name" value="FUCULOSE PHOSPHATE ALDOLASE"/>
    <property type="match status" value="1"/>
</dbReference>
<comment type="caution">
    <text evidence="4">The sequence shown here is derived from an EMBL/GenBank/DDBJ whole genome shotgun (WGS) entry which is preliminary data.</text>
</comment>
<dbReference type="GO" id="GO:0005829">
    <property type="term" value="C:cytosol"/>
    <property type="evidence" value="ECO:0007669"/>
    <property type="project" value="TreeGrafter"/>
</dbReference>
<dbReference type="GO" id="GO:0046872">
    <property type="term" value="F:metal ion binding"/>
    <property type="evidence" value="ECO:0007669"/>
    <property type="project" value="UniProtKB-KW"/>
</dbReference>
<dbReference type="InterPro" id="IPR036409">
    <property type="entry name" value="Aldolase_II/adducin_N_sf"/>
</dbReference>
<name>A0A6B3TSN1_9BACI</name>
<keyword evidence="1" id="KW-0479">Metal-binding</keyword>
<dbReference type="GO" id="GO:0016832">
    <property type="term" value="F:aldehyde-lyase activity"/>
    <property type="evidence" value="ECO:0007669"/>
    <property type="project" value="TreeGrafter"/>
</dbReference>
<dbReference type="PANTHER" id="PTHR22789:SF0">
    <property type="entry name" value="3-OXO-TETRONATE 4-PHOSPHATE DECARBOXYLASE-RELATED"/>
    <property type="match status" value="1"/>
</dbReference>
<dbReference type="SUPFAM" id="SSF53639">
    <property type="entry name" value="AraD/HMP-PK domain-like"/>
    <property type="match status" value="1"/>
</dbReference>
<dbReference type="InterPro" id="IPR001303">
    <property type="entry name" value="Aldolase_II/adducin_N"/>
</dbReference>
<reference evidence="4" key="1">
    <citation type="submission" date="2020-02" db="EMBL/GenBank/DDBJ databases">
        <title>Bacillus sedimentmangrovi sp. nov., isolated from sediment of the mangrove ecosystem.</title>
        <authorList>
            <person name="Liu G."/>
        </authorList>
    </citation>
    <scope>NUCLEOTIDE SEQUENCE [LARGE SCALE GENOMIC DNA]</scope>
    <source>
        <strain evidence="4">SgZ-7</strain>
    </source>
</reference>
<organism evidence="4 5">
    <name type="scientific">Neobacillus thermocopriae</name>
    <dbReference type="NCBI Taxonomy" id="1215031"/>
    <lineage>
        <taxon>Bacteria</taxon>
        <taxon>Bacillati</taxon>
        <taxon>Bacillota</taxon>
        <taxon>Bacilli</taxon>
        <taxon>Bacillales</taxon>
        <taxon>Bacillaceae</taxon>
        <taxon>Neobacillus</taxon>
    </lineage>
</organism>
<evidence type="ECO:0000256" key="2">
    <source>
        <dbReference type="ARBA" id="ARBA00023239"/>
    </source>
</evidence>
<proteinExistence type="predicted"/>
<protein>
    <submittedName>
        <fullName evidence="4">Class II aldolase/adducin family protein</fullName>
    </submittedName>
</protein>
<dbReference type="Proteomes" id="UP000481621">
    <property type="component" value="Unassembled WGS sequence"/>
</dbReference>
<evidence type="ECO:0000259" key="3">
    <source>
        <dbReference type="SMART" id="SM01007"/>
    </source>
</evidence>
<dbReference type="GO" id="GO:0019323">
    <property type="term" value="P:pentose catabolic process"/>
    <property type="evidence" value="ECO:0007669"/>
    <property type="project" value="TreeGrafter"/>
</dbReference>